<dbReference type="AlphaFoldDB" id="A0A7G2D650"/>
<name>A0A7G2D650_9EURY</name>
<keyword evidence="1" id="KW-0812">Transmembrane</keyword>
<organism evidence="2 3">
    <name type="scientific">Thermococcus camini</name>
    <dbReference type="NCBI Taxonomy" id="2016373"/>
    <lineage>
        <taxon>Archaea</taxon>
        <taxon>Methanobacteriati</taxon>
        <taxon>Methanobacteriota</taxon>
        <taxon>Thermococci</taxon>
        <taxon>Thermococcales</taxon>
        <taxon>Thermococcaceae</taxon>
        <taxon>Thermococcus</taxon>
    </lineage>
</organism>
<gene>
    <name evidence="2" type="ORF">TIRI35C_0216</name>
</gene>
<feature type="transmembrane region" description="Helical" evidence="1">
    <location>
        <begin position="390"/>
        <end position="410"/>
    </location>
</feature>
<keyword evidence="1" id="KW-0472">Membrane</keyword>
<proteinExistence type="predicted"/>
<reference evidence="2 3" key="1">
    <citation type="submission" date="2020-09" db="EMBL/GenBank/DDBJ databases">
        <authorList>
            <person name="Courtine D."/>
        </authorList>
    </citation>
    <scope>NUCLEOTIDE SEQUENCE [LARGE SCALE GENOMIC DNA]</scope>
    <source>
        <strain evidence="2 3">IRI35c</strain>
    </source>
</reference>
<dbReference type="Proteomes" id="UP000516304">
    <property type="component" value="Chromosome TIRI35C"/>
</dbReference>
<dbReference type="EMBL" id="LR881183">
    <property type="protein sequence ID" value="CAD5243370.1"/>
    <property type="molecule type" value="Genomic_DNA"/>
</dbReference>
<dbReference type="KEGG" id="tcq:TIRI35C_0216"/>
<protein>
    <submittedName>
        <fullName evidence="2">Uncharacterized protein</fullName>
    </submittedName>
</protein>
<evidence type="ECO:0000313" key="2">
    <source>
        <dbReference type="EMBL" id="CAD5243370.1"/>
    </source>
</evidence>
<evidence type="ECO:0000256" key="1">
    <source>
        <dbReference type="SAM" id="Phobius"/>
    </source>
</evidence>
<accession>A0A7G2D650</accession>
<evidence type="ECO:0000313" key="3">
    <source>
        <dbReference type="Proteomes" id="UP000516304"/>
    </source>
</evidence>
<sequence>MRRFVVFAMLLILLQAVSAGALGYNLIGPSQEVAVASGGENYLVAWGDDSFVNVTLVRVLDNSPIKNVSVDSVGGVYVLNSNRVLDVSSLVDVNFVRYIVVWKAKNDSYIYYRVLDSAGDYVTRTKRLDSVKPDYLSVTSDGEYFVVVYEEYNSNQLYYAVLDASGSIVDNGLLYTGKGAIHYSTIAYDQKSGYFGVAFRESWNSGSSYNLTFIDFKLLSDGALNSSSVHRANFLVRVSAVAVAPGMGGFFVAYRKYYSPYSWVIIEIPDPQSPGTYKQVAELPRAQDSIRGDLDLVPNETSPYLIFAYENQTSDLVYVIRLVKIGLNGDILGDLSITPSSGNFRYPSLAVSSVTPVEAYALGWLETDNGRALSAEYKSDLTAVSEVNQVPFFGTPAVAAALVVIAWFVARRW</sequence>
<keyword evidence="1" id="KW-1133">Transmembrane helix</keyword>
<keyword evidence="3" id="KW-1185">Reference proteome</keyword>